<gene>
    <name evidence="2" type="ORF">PENTCL1PPCAC_29898</name>
</gene>
<accession>A0AAV5UN07</accession>
<dbReference type="AlphaFoldDB" id="A0AAV5UN07"/>
<keyword evidence="3" id="KW-1185">Reference proteome</keyword>
<protein>
    <submittedName>
        <fullName evidence="2">Uncharacterized protein</fullName>
    </submittedName>
</protein>
<feature type="region of interest" description="Disordered" evidence="1">
    <location>
        <begin position="78"/>
        <end position="97"/>
    </location>
</feature>
<evidence type="ECO:0000313" key="3">
    <source>
        <dbReference type="Proteomes" id="UP001432027"/>
    </source>
</evidence>
<organism evidence="2 3">
    <name type="scientific">Pristionchus entomophagus</name>
    <dbReference type="NCBI Taxonomy" id="358040"/>
    <lineage>
        <taxon>Eukaryota</taxon>
        <taxon>Metazoa</taxon>
        <taxon>Ecdysozoa</taxon>
        <taxon>Nematoda</taxon>
        <taxon>Chromadorea</taxon>
        <taxon>Rhabditida</taxon>
        <taxon>Rhabditina</taxon>
        <taxon>Diplogasteromorpha</taxon>
        <taxon>Diplogasteroidea</taxon>
        <taxon>Neodiplogasteridae</taxon>
        <taxon>Pristionchus</taxon>
    </lineage>
</organism>
<proteinExistence type="predicted"/>
<feature type="non-terminal residue" evidence="2">
    <location>
        <position position="97"/>
    </location>
</feature>
<sequence length="97" mass="10712">VVASVVDLQYRFDRGVFALSSKQFKSASFIGLYSSHLIIRIQCVDVPQRDFGISQWCISAFESTSDSHSLLVSVCYDSQEGKEKNSEKPDSGANNSV</sequence>
<comment type="caution">
    <text evidence="2">The sequence shown here is derived from an EMBL/GenBank/DDBJ whole genome shotgun (WGS) entry which is preliminary data.</text>
</comment>
<evidence type="ECO:0000256" key="1">
    <source>
        <dbReference type="SAM" id="MobiDB-lite"/>
    </source>
</evidence>
<reference evidence="2" key="1">
    <citation type="submission" date="2023-10" db="EMBL/GenBank/DDBJ databases">
        <title>Genome assembly of Pristionchus species.</title>
        <authorList>
            <person name="Yoshida K."/>
            <person name="Sommer R.J."/>
        </authorList>
    </citation>
    <scope>NUCLEOTIDE SEQUENCE</scope>
    <source>
        <strain evidence="2">RS0144</strain>
    </source>
</reference>
<dbReference type="EMBL" id="BTSX01000006">
    <property type="protein sequence ID" value="GMT07724.1"/>
    <property type="molecule type" value="Genomic_DNA"/>
</dbReference>
<evidence type="ECO:0000313" key="2">
    <source>
        <dbReference type="EMBL" id="GMT07724.1"/>
    </source>
</evidence>
<feature type="compositionally biased region" description="Basic and acidic residues" evidence="1">
    <location>
        <begin position="79"/>
        <end position="90"/>
    </location>
</feature>
<name>A0AAV5UN07_9BILA</name>
<dbReference type="Proteomes" id="UP001432027">
    <property type="component" value="Unassembled WGS sequence"/>
</dbReference>
<feature type="non-terminal residue" evidence="2">
    <location>
        <position position="1"/>
    </location>
</feature>